<reference evidence="4 5" key="1">
    <citation type="submission" date="2017-04" db="EMBL/GenBank/DDBJ databases">
        <title>Comparative genome analysis of Subtercola boreus.</title>
        <authorList>
            <person name="Cho Y.-J."/>
            <person name="Cho A."/>
            <person name="Kim O.-S."/>
            <person name="Lee J.-I."/>
        </authorList>
    </citation>
    <scope>NUCLEOTIDE SEQUENCE [LARGE SCALE GENOMIC DNA]</scope>
    <source>
        <strain evidence="4 5">P27444</strain>
    </source>
</reference>
<sequence length="379" mass="39173">MSTTDEPDSTETDTAERHQQSPRRRGRRGIGVAIFTLLVAAVAVGGLWILTGAGNNAAVGAADKTPSATEAVQQGDLAGSTTVTGTLRYADRRSIQSATGGTITALPAEGAVISLGGRLYSVNNIPIFLLRGGLPAWRSFESGMDNGPDVKQLEESLRDLGHFSDEPDERFTWATVEAVKAWQDANGLDDTGTLPLGSFVFSSSDLRIGTVTVKVGDLVGAGTGLFDASSTTQIIETNIPLAEQQLAVIGAAVNVHLPGGATTTGVIESVGTPTEVDGATGQKQTMIPAVVALTDATATAAFQEAAVSVDVPSERRENVLSVPVGAILALTEDEFGVEVEYPDGTTTQVPVTLGLFAGGRVEVFGDGIEAGTLVVVPRR</sequence>
<feature type="transmembrane region" description="Helical" evidence="2">
    <location>
        <begin position="30"/>
        <end position="50"/>
    </location>
</feature>
<dbReference type="PANTHER" id="PTHR30469:SF15">
    <property type="entry name" value="HLYD FAMILY OF SECRETION PROTEINS"/>
    <property type="match status" value="1"/>
</dbReference>
<dbReference type="RefSeq" id="WP_116284422.1">
    <property type="nucleotide sequence ID" value="NZ_NBXA01000031.1"/>
</dbReference>
<evidence type="ECO:0000313" key="5">
    <source>
        <dbReference type="Proteomes" id="UP000256709"/>
    </source>
</evidence>
<feature type="compositionally biased region" description="Acidic residues" evidence="1">
    <location>
        <begin position="1"/>
        <end position="13"/>
    </location>
</feature>
<dbReference type="SUPFAM" id="SSF47090">
    <property type="entry name" value="PGBD-like"/>
    <property type="match status" value="1"/>
</dbReference>
<feature type="domain" description="Peptidoglycan binding-like" evidence="3">
    <location>
        <begin position="146"/>
        <end position="193"/>
    </location>
</feature>
<dbReference type="EMBL" id="NBXA01000031">
    <property type="protein sequence ID" value="RFA07123.1"/>
    <property type="molecule type" value="Genomic_DNA"/>
</dbReference>
<evidence type="ECO:0000259" key="3">
    <source>
        <dbReference type="Pfam" id="PF01471"/>
    </source>
</evidence>
<protein>
    <recommendedName>
        <fullName evidence="3">Peptidoglycan binding-like domain-containing protein</fullName>
    </recommendedName>
</protein>
<dbReference type="InterPro" id="IPR036366">
    <property type="entry name" value="PGBDSf"/>
</dbReference>
<keyword evidence="2" id="KW-0812">Transmembrane</keyword>
<evidence type="ECO:0000256" key="2">
    <source>
        <dbReference type="SAM" id="Phobius"/>
    </source>
</evidence>
<accession>A0A3E0VC56</accession>
<dbReference type="InterPro" id="IPR036365">
    <property type="entry name" value="PGBD-like_sf"/>
</dbReference>
<evidence type="ECO:0000313" key="4">
    <source>
        <dbReference type="EMBL" id="RFA07123.1"/>
    </source>
</evidence>
<dbReference type="GO" id="GO:1990281">
    <property type="term" value="C:efflux pump complex"/>
    <property type="evidence" value="ECO:0007669"/>
    <property type="project" value="TreeGrafter"/>
</dbReference>
<organism evidence="4 5">
    <name type="scientific">Subtercola boreus</name>
    <dbReference type="NCBI Taxonomy" id="120213"/>
    <lineage>
        <taxon>Bacteria</taxon>
        <taxon>Bacillati</taxon>
        <taxon>Actinomycetota</taxon>
        <taxon>Actinomycetes</taxon>
        <taxon>Micrococcales</taxon>
        <taxon>Microbacteriaceae</taxon>
        <taxon>Subtercola</taxon>
    </lineage>
</organism>
<dbReference type="Proteomes" id="UP000256709">
    <property type="component" value="Unassembled WGS sequence"/>
</dbReference>
<dbReference type="Gene3D" id="1.10.101.10">
    <property type="entry name" value="PGBD-like superfamily/PGBD"/>
    <property type="match status" value="1"/>
</dbReference>
<dbReference type="GO" id="GO:0015562">
    <property type="term" value="F:efflux transmembrane transporter activity"/>
    <property type="evidence" value="ECO:0007669"/>
    <property type="project" value="TreeGrafter"/>
</dbReference>
<keyword evidence="2" id="KW-0472">Membrane</keyword>
<dbReference type="PANTHER" id="PTHR30469">
    <property type="entry name" value="MULTIDRUG RESISTANCE PROTEIN MDTA"/>
    <property type="match status" value="1"/>
</dbReference>
<dbReference type="OrthoDB" id="3268648at2"/>
<dbReference type="Gene3D" id="2.40.420.20">
    <property type="match status" value="1"/>
</dbReference>
<name>A0A3E0VC56_9MICO</name>
<dbReference type="AlphaFoldDB" id="A0A3E0VC56"/>
<dbReference type="InterPro" id="IPR002477">
    <property type="entry name" value="Peptidoglycan-bd-like"/>
</dbReference>
<proteinExistence type="predicted"/>
<keyword evidence="2" id="KW-1133">Transmembrane helix</keyword>
<gene>
    <name evidence="4" type="ORF">B7R21_16840</name>
</gene>
<dbReference type="Pfam" id="PF01471">
    <property type="entry name" value="PG_binding_1"/>
    <property type="match status" value="1"/>
</dbReference>
<feature type="region of interest" description="Disordered" evidence="1">
    <location>
        <begin position="1"/>
        <end position="26"/>
    </location>
</feature>
<evidence type="ECO:0000256" key="1">
    <source>
        <dbReference type="SAM" id="MobiDB-lite"/>
    </source>
</evidence>
<comment type="caution">
    <text evidence="4">The sequence shown here is derived from an EMBL/GenBank/DDBJ whole genome shotgun (WGS) entry which is preliminary data.</text>
</comment>